<keyword evidence="1" id="KW-0677">Repeat</keyword>
<organism evidence="4 5">
    <name type="scientific">Flavobacterium psychrophilum</name>
    <dbReference type="NCBI Taxonomy" id="96345"/>
    <lineage>
        <taxon>Bacteria</taxon>
        <taxon>Pseudomonadati</taxon>
        <taxon>Bacteroidota</taxon>
        <taxon>Flavobacteriia</taxon>
        <taxon>Flavobacteriales</taxon>
        <taxon>Flavobacteriaceae</taxon>
        <taxon>Flavobacterium</taxon>
    </lineage>
</organism>
<gene>
    <name evidence="4" type="ORF">H0H26_00140</name>
</gene>
<dbReference type="AlphaFoldDB" id="A0A7U2NFE3"/>
<dbReference type="PANTHER" id="PTHR32305">
    <property type="match status" value="1"/>
</dbReference>
<dbReference type="Pfam" id="PF25023">
    <property type="entry name" value="TEN_YD-shell"/>
    <property type="match status" value="1"/>
</dbReference>
<protein>
    <submittedName>
        <fullName evidence="4">RHS repeat protein</fullName>
    </submittedName>
</protein>
<evidence type="ECO:0000256" key="2">
    <source>
        <dbReference type="SAM" id="MobiDB-lite"/>
    </source>
</evidence>
<evidence type="ECO:0000313" key="5">
    <source>
        <dbReference type="Proteomes" id="UP000596329"/>
    </source>
</evidence>
<dbReference type="EMBL" id="CP059075">
    <property type="protein sequence ID" value="QRE04059.1"/>
    <property type="molecule type" value="Genomic_DNA"/>
</dbReference>
<evidence type="ECO:0000256" key="1">
    <source>
        <dbReference type="ARBA" id="ARBA00022737"/>
    </source>
</evidence>
<reference evidence="4 5" key="1">
    <citation type="submission" date="2020-07" db="EMBL/GenBank/DDBJ databases">
        <title>Genomic characterization of Flavobacterium psychrophilum strains.</title>
        <authorList>
            <person name="Castillo D."/>
            <person name="Jorgensen J."/>
            <person name="Middelboe M."/>
        </authorList>
    </citation>
    <scope>NUCLEOTIDE SEQUENCE [LARGE SCALE GENOMIC DNA]</scope>
    <source>
        <strain evidence="4 5">FPS-R7</strain>
    </source>
</reference>
<sequence length="979" mass="110140">MYENGEYLEKNTYNQYDNKGNIIKFTDNGNGTVNDKVTAIISYHQSDTPYYGGIPKQIEVYTNQGLKRKRTTTLNTATAEVTQCKMYANANQVAITDIEYDIYGNLKKITAPTNYKGQRASLEYTFDTEVFSHITEIKDVFGYSNKMQYDYRFNTPLKTTDRNDQSTEYTLDDKGRVDKIRGPYEIASGKPYTIAYQYFPFATVPYAKTSNYDPEYNQDIETFTYTDGLGRALQVKKTASLFAGNGMPDIESHIVSGKIVYDALGRVIENYYPITSAASNSFVTATSIITPTKTQYDNKNRPVKVTLPDNSTNTTAFKIDNFNGVPTFLTTQTDALGKQIISHTDVMGRNIASVQNSSTGQLVTQFEINALGETSKVTDAAGNISQSTYDWLGRRLEYIHPDAGTTKLEYDLAGNLTKRITSQIKQNVPNGAIQYQYDYNRLNAIQYPKNPQNNVTYHYGKADGSVARRGRLWLVQDASGGQEFFYGKLGEVEKEIRTLRITPIDNQTYITQYEYDTWNRIQKMVYPDGEELDYKYNKAGNLLAMQGKKENKTYNYIKQLGYDTFEQRQYLQYGNDTQTNYTYNPTMRRLQQMQVNSGTRTIINNAYNYDLVGNVLGIKNTAPVVNNTLGGSAEQNYQYDELYRLKTATGSYTGEFTQANYQLNMSYNNLHNITKKELIHTVNGQQKGYTLHYDYGNTEHPNAPNAITEVGKPEPRKYSYDGNGNPTNYSEFNSFRKMTWDEENRLMGINDNGKLHIYSYDANGERVIKSNGDSQNVTINGTNAATLNHFENYTAYVSPYFVVNKGKFTKHYFEGAGRVTSKIGEGTFKQPAKITAGGYNYGQLSALQQQAIDAYIASLGIPPGPITQQGIYASPQLTGQPYPSAPTQNANENQEPPQGWPRQPVFNAPNDVPGPPVQFGPPITPTDVKAGEGFVGNGLPEKDVFYYHPDHLGSSSYISTLNGQISQHVEYIAFGRGFV</sequence>
<name>A0A7U2NFE3_FLAPS</name>
<dbReference type="InterPro" id="IPR050708">
    <property type="entry name" value="T6SS_VgrG/RHS"/>
</dbReference>
<evidence type="ECO:0000259" key="3">
    <source>
        <dbReference type="Pfam" id="PF25023"/>
    </source>
</evidence>
<dbReference type="PANTHER" id="PTHR32305:SF15">
    <property type="entry name" value="PROTEIN RHSA-RELATED"/>
    <property type="match status" value="1"/>
</dbReference>
<dbReference type="InterPro" id="IPR056823">
    <property type="entry name" value="TEN-like_YD-shell"/>
</dbReference>
<dbReference type="Gene3D" id="2.180.10.10">
    <property type="entry name" value="RHS repeat-associated core"/>
    <property type="match status" value="2"/>
</dbReference>
<evidence type="ECO:0000313" key="4">
    <source>
        <dbReference type="EMBL" id="QRE04059.1"/>
    </source>
</evidence>
<dbReference type="Proteomes" id="UP000596329">
    <property type="component" value="Chromosome"/>
</dbReference>
<proteinExistence type="predicted"/>
<feature type="domain" description="Teneurin-like YD-shell" evidence="3">
    <location>
        <begin position="353"/>
        <end position="764"/>
    </location>
</feature>
<feature type="region of interest" description="Disordered" evidence="2">
    <location>
        <begin position="870"/>
        <end position="911"/>
    </location>
</feature>
<accession>A0A7U2NFE3</accession>
<dbReference type="RefSeq" id="WP_203096010.1">
    <property type="nucleotide sequence ID" value="NZ_CP059075.1"/>
</dbReference>
<feature type="compositionally biased region" description="Polar residues" evidence="2">
    <location>
        <begin position="870"/>
        <end position="896"/>
    </location>
</feature>